<dbReference type="GO" id="GO:0006364">
    <property type="term" value="P:rRNA processing"/>
    <property type="evidence" value="ECO:0007669"/>
    <property type="project" value="TreeGrafter"/>
</dbReference>
<reference evidence="2" key="2">
    <citation type="submission" date="2018-05" db="EMBL/GenBank/DDBJ databases">
        <title>OgluRS3 (Oryza glumaepatula Reference Sequence Version 3).</title>
        <authorList>
            <person name="Zhang J."/>
            <person name="Kudrna D."/>
            <person name="Lee S."/>
            <person name="Talag J."/>
            <person name="Welchert J."/>
            <person name="Wing R.A."/>
        </authorList>
    </citation>
    <scope>NUCLEOTIDE SEQUENCE [LARGE SCALE GENOMIC DNA]</scope>
</reference>
<dbReference type="AlphaFoldDB" id="A0A0E0BEF1"/>
<name>A0A0E0BEF1_9ORYZ</name>
<evidence type="ECO:0000313" key="3">
    <source>
        <dbReference type="Proteomes" id="UP000026961"/>
    </source>
</evidence>
<dbReference type="InterPro" id="IPR040637">
    <property type="entry name" value="Ribosomal_uL10-like_insert"/>
</dbReference>
<dbReference type="GO" id="GO:0030687">
    <property type="term" value="C:preribosome, large subunit precursor"/>
    <property type="evidence" value="ECO:0007669"/>
    <property type="project" value="TreeGrafter"/>
</dbReference>
<sequence length="188" mass="21456">MSWSVYLIVDETLKYSLYARIFLAGKKVMQIALGRDTGLFFTNLPRDDVERLFREFEEHDFARTGSIATETVELKEGPLEQFTHEMEPFLRKQGMPVRLNKGAVELVADHIVCEEGKPISPEAAQTLRLLGMQMATFRLYLVCRWSSDDFEVYKEGLAQLRAGWHIYAANMLHLLKIAEIAMASVAVP</sequence>
<dbReference type="GO" id="GO:0042273">
    <property type="term" value="P:ribosomal large subunit biogenesis"/>
    <property type="evidence" value="ECO:0007669"/>
    <property type="project" value="TreeGrafter"/>
</dbReference>
<dbReference type="HOGENOM" id="CLU_071690_4_0_1"/>
<dbReference type="FunFam" id="3.90.105.20:FF:000004">
    <property type="entry name" value="Ribosome assembly factor mrt4"/>
    <property type="match status" value="1"/>
</dbReference>
<organism evidence="2">
    <name type="scientific">Oryza glumipatula</name>
    <dbReference type="NCBI Taxonomy" id="40148"/>
    <lineage>
        <taxon>Eukaryota</taxon>
        <taxon>Viridiplantae</taxon>
        <taxon>Streptophyta</taxon>
        <taxon>Embryophyta</taxon>
        <taxon>Tracheophyta</taxon>
        <taxon>Spermatophyta</taxon>
        <taxon>Magnoliopsida</taxon>
        <taxon>Liliopsida</taxon>
        <taxon>Poales</taxon>
        <taxon>Poaceae</taxon>
        <taxon>BOP clade</taxon>
        <taxon>Oryzoideae</taxon>
        <taxon>Oryzeae</taxon>
        <taxon>Oryzinae</taxon>
        <taxon>Oryza</taxon>
    </lineage>
</organism>
<reference evidence="2" key="1">
    <citation type="submission" date="2015-04" db="UniProtKB">
        <authorList>
            <consortium name="EnsemblPlants"/>
        </authorList>
    </citation>
    <scope>IDENTIFICATION</scope>
</reference>
<keyword evidence="3" id="KW-1185">Reference proteome</keyword>
<dbReference type="InterPro" id="IPR051742">
    <property type="entry name" value="Ribosome_Assembly_uL10"/>
</dbReference>
<proteinExistence type="predicted"/>
<accession>A0A0E0BEF1</accession>
<dbReference type="PANTHER" id="PTHR45841:SF1">
    <property type="entry name" value="MRNA TURNOVER PROTEIN 4 HOMOLOG"/>
    <property type="match status" value="1"/>
</dbReference>
<dbReference type="EnsemblPlants" id="OGLUM11G00280.3">
    <property type="protein sequence ID" value="OGLUM11G00280.3"/>
    <property type="gene ID" value="OGLUM11G00280"/>
</dbReference>
<dbReference type="Gene3D" id="3.90.105.20">
    <property type="match status" value="1"/>
</dbReference>
<dbReference type="GO" id="GO:0000956">
    <property type="term" value="P:nuclear-transcribed mRNA catabolic process"/>
    <property type="evidence" value="ECO:0007669"/>
    <property type="project" value="TreeGrafter"/>
</dbReference>
<dbReference type="GO" id="GO:0005730">
    <property type="term" value="C:nucleolus"/>
    <property type="evidence" value="ECO:0007669"/>
    <property type="project" value="TreeGrafter"/>
</dbReference>
<dbReference type="Gramene" id="OGLUM11G00280.3">
    <property type="protein sequence ID" value="OGLUM11G00280.3"/>
    <property type="gene ID" value="OGLUM11G00280"/>
</dbReference>
<evidence type="ECO:0000313" key="2">
    <source>
        <dbReference type="EnsemblPlants" id="OGLUM11G00280.3"/>
    </source>
</evidence>
<dbReference type="InterPro" id="IPR043164">
    <property type="entry name" value="Ribosomal_uL10-like_insert_sf"/>
</dbReference>
<dbReference type="Pfam" id="PF17777">
    <property type="entry name" value="RL10P_insert"/>
    <property type="match status" value="1"/>
</dbReference>
<feature type="domain" description="Large ribosomal subunit protein uL10-like insertion" evidence="1">
    <location>
        <begin position="62"/>
        <end position="131"/>
    </location>
</feature>
<protein>
    <submittedName>
        <fullName evidence="2">Ribosome assembly factor mrt4</fullName>
    </submittedName>
</protein>
<evidence type="ECO:0000259" key="1">
    <source>
        <dbReference type="Pfam" id="PF17777"/>
    </source>
</evidence>
<dbReference type="Proteomes" id="UP000026961">
    <property type="component" value="Chromosome 11"/>
</dbReference>
<dbReference type="GO" id="GO:0003723">
    <property type="term" value="F:RNA binding"/>
    <property type="evidence" value="ECO:0007669"/>
    <property type="project" value="TreeGrafter"/>
</dbReference>
<dbReference type="PANTHER" id="PTHR45841">
    <property type="entry name" value="MRNA TURNOVER PROTEIN 4 MRTO4"/>
    <property type="match status" value="1"/>
</dbReference>